<evidence type="ECO:0000313" key="3">
    <source>
        <dbReference type="EMBL" id="HIZ65826.1"/>
    </source>
</evidence>
<reference evidence="3" key="1">
    <citation type="journal article" date="2021" name="PeerJ">
        <title>Extensive microbial diversity within the chicken gut microbiome revealed by metagenomics and culture.</title>
        <authorList>
            <person name="Gilroy R."/>
            <person name="Ravi A."/>
            <person name="Getino M."/>
            <person name="Pursley I."/>
            <person name="Horton D.L."/>
            <person name="Alikhan N.F."/>
            <person name="Baker D."/>
            <person name="Gharbi K."/>
            <person name="Hall N."/>
            <person name="Watson M."/>
            <person name="Adriaenssens E.M."/>
            <person name="Foster-Nyarko E."/>
            <person name="Jarju S."/>
            <person name="Secka A."/>
            <person name="Antonio M."/>
            <person name="Oren A."/>
            <person name="Chaudhuri R.R."/>
            <person name="La Ragione R."/>
            <person name="Hildebrand F."/>
            <person name="Pallen M.J."/>
        </authorList>
    </citation>
    <scope>NUCLEOTIDE SEQUENCE</scope>
    <source>
        <strain evidence="3">1068</strain>
    </source>
</reference>
<dbReference type="AlphaFoldDB" id="A0A9D2JSL3"/>
<accession>A0A9D2JSL3</accession>
<evidence type="ECO:0000259" key="2">
    <source>
        <dbReference type="Pfam" id="PF16326"/>
    </source>
</evidence>
<dbReference type="EMBL" id="DXBG01000185">
    <property type="protein sequence ID" value="HIZ65826.1"/>
    <property type="molecule type" value="Genomic_DNA"/>
</dbReference>
<dbReference type="Proteomes" id="UP000824056">
    <property type="component" value="Unassembled WGS sequence"/>
</dbReference>
<protein>
    <submittedName>
        <fullName evidence="3">ABC transporter ATP-binding protein</fullName>
    </submittedName>
</protein>
<sequence length="61" mass="6984">ADLEEKLQSLEEEIMANATNSGKLNQLMKEKEEAEAALEEKMDRWVYLTDLAEQIEAQKSV</sequence>
<reference evidence="3" key="2">
    <citation type="submission" date="2021-04" db="EMBL/GenBank/DDBJ databases">
        <authorList>
            <person name="Gilroy R."/>
        </authorList>
    </citation>
    <scope>NUCLEOTIDE SEQUENCE</scope>
    <source>
        <strain evidence="3">1068</strain>
    </source>
</reference>
<feature type="domain" description="ABC transporter Uup C-terminal" evidence="2">
    <location>
        <begin position="1"/>
        <end position="49"/>
    </location>
</feature>
<evidence type="ECO:0000313" key="4">
    <source>
        <dbReference type="Proteomes" id="UP000824056"/>
    </source>
</evidence>
<dbReference type="GO" id="GO:0003677">
    <property type="term" value="F:DNA binding"/>
    <property type="evidence" value="ECO:0007669"/>
    <property type="project" value="InterPro"/>
</dbReference>
<name>A0A9D2JSL3_9FIRM</name>
<keyword evidence="1" id="KW-0175">Coiled coil</keyword>
<keyword evidence="3" id="KW-0067">ATP-binding</keyword>
<dbReference type="Pfam" id="PF16326">
    <property type="entry name" value="ABC_tran_CTD"/>
    <property type="match status" value="1"/>
</dbReference>
<feature type="coiled-coil region" evidence="1">
    <location>
        <begin position="17"/>
        <end position="44"/>
    </location>
</feature>
<feature type="non-terminal residue" evidence="3">
    <location>
        <position position="1"/>
    </location>
</feature>
<organism evidence="3 4">
    <name type="scientific">Candidatus Blautia pullicola</name>
    <dbReference type="NCBI Taxonomy" id="2838498"/>
    <lineage>
        <taxon>Bacteria</taxon>
        <taxon>Bacillati</taxon>
        <taxon>Bacillota</taxon>
        <taxon>Clostridia</taxon>
        <taxon>Lachnospirales</taxon>
        <taxon>Lachnospiraceae</taxon>
        <taxon>Blautia</taxon>
    </lineage>
</organism>
<dbReference type="InterPro" id="IPR032524">
    <property type="entry name" value="ABC_tran_C"/>
</dbReference>
<gene>
    <name evidence="3" type="ORF">H9809_08015</name>
</gene>
<keyword evidence="3" id="KW-0547">Nucleotide-binding</keyword>
<comment type="caution">
    <text evidence="3">The sequence shown here is derived from an EMBL/GenBank/DDBJ whole genome shotgun (WGS) entry which is preliminary data.</text>
</comment>
<proteinExistence type="predicted"/>
<evidence type="ECO:0000256" key="1">
    <source>
        <dbReference type="SAM" id="Coils"/>
    </source>
</evidence>
<dbReference type="GO" id="GO:0005524">
    <property type="term" value="F:ATP binding"/>
    <property type="evidence" value="ECO:0007669"/>
    <property type="project" value="UniProtKB-KW"/>
</dbReference>